<dbReference type="Proteomes" id="UP000192472">
    <property type="component" value="Unassembled WGS sequence"/>
</dbReference>
<accession>A0A1W2GRH1</accession>
<feature type="active site" evidence="4">
    <location>
        <position position="582"/>
    </location>
</feature>
<keyword evidence="5" id="KW-0670">Pyruvate</keyword>
<dbReference type="InterPro" id="IPR015813">
    <property type="entry name" value="Pyrv/PenolPyrv_kinase-like_dom"/>
</dbReference>
<dbReference type="OrthoDB" id="9768133at2"/>
<comment type="function">
    <text evidence="1">Forms oxaloacetate, a four-carbon dicarboxylic acid source for the tricarboxylic acid cycle.</text>
</comment>
<dbReference type="PRINTS" id="PR00150">
    <property type="entry name" value="PEPCARBXLASE"/>
</dbReference>
<dbReference type="GO" id="GO:0008964">
    <property type="term" value="F:phosphoenolpyruvate carboxylase activity"/>
    <property type="evidence" value="ECO:0007669"/>
    <property type="project" value="InterPro"/>
</dbReference>
<keyword evidence="6" id="KW-1185">Reference proteome</keyword>
<dbReference type="GO" id="GO:0015977">
    <property type="term" value="P:carbon fixation"/>
    <property type="evidence" value="ECO:0007669"/>
    <property type="project" value="InterPro"/>
</dbReference>
<dbReference type="Pfam" id="PF00311">
    <property type="entry name" value="PEPcase"/>
    <property type="match status" value="1"/>
</dbReference>
<dbReference type="InterPro" id="IPR018129">
    <property type="entry name" value="PEP_COase_Lys_AS"/>
</dbReference>
<dbReference type="PANTHER" id="PTHR30523:SF32">
    <property type="entry name" value="PHOSPHOENOLPYRUVATE CARBOXYLASE"/>
    <property type="match status" value="1"/>
</dbReference>
<dbReference type="GO" id="GO:0006099">
    <property type="term" value="P:tricarboxylic acid cycle"/>
    <property type="evidence" value="ECO:0007669"/>
    <property type="project" value="InterPro"/>
</dbReference>
<dbReference type="EMBL" id="FWYF01000005">
    <property type="protein sequence ID" value="SMD39012.1"/>
    <property type="molecule type" value="Genomic_DNA"/>
</dbReference>
<dbReference type="InterPro" id="IPR021135">
    <property type="entry name" value="PEP_COase"/>
</dbReference>
<dbReference type="PROSITE" id="PS00393">
    <property type="entry name" value="PEPCASE_2"/>
    <property type="match status" value="1"/>
</dbReference>
<sequence length="921" mass="105397">MNSILAEVKERLGKPYEDFEFLLECLKEVLIENGEETIANEIPFINKYPFENGVQMSDKHIQMYSLVFQLVNMAEVNGAVQHRRAVENEQEFSSVSGLFANNIKNLLDAGVTEEVILDKMPQMQIEPVLTAHPTEAKRATVLDHHRDLYLLLVSLENKMYSDKELMNIRHNIKLTLYRLWKTGEIYMEKPDLSSELRNIIHYLVNVFPEVIPVLDRRLIQAWKACGLSKQNLLDHHSFPKISFGNWVGGDRDGHPLVTDSVTAETLQMLRLNAFVVIRRKLTALVKQLSFACEMHECNPELKTRIEEIVVELGDLGTEALERNKGEVFRQFTNLILAKLPVDTQRGHATQLSEHQGSYRFAYQMLEDLDLLKKSLLTYGAKAIAFDDVNITIRNVQTFGFHLAKLDIRQNSAFHDKAIEQLLQAAQFEETNFSEWSEKKRLDFLNKELKSNRPFTHQSAELGENATAVLSCYRVVESHVSKYGGEGIGSFIVSMTRSVSDLLAVYLLAREAGLTKQIPEGLICEIPVVPLLETIEDLENGPEILEGFLNHDFTKRSLEHFRKVRNYKNLRQQVMVGYSDSNKDGGIIASQWNLYKAQFKLSEIGEKQGVKITFFHGKGGSISRGSGPTHYFIKALPYQAIQGNVRLTEQGETIAQKYENKVNAEYNLELLVANSLSKTILDERSERVYHPLADVLDHLAKQSKEHYEALTHHNGFIQFFRQATPIDAIETSKIGSRPAKRTGANSLDDLRAIPWVFSWSQSRYHMTSWYGVGTSLNNLKRSNPEDYKKFKEATKKDSFIRYVLTNVDTSLAATDESIIMAYAQLVEDDHVKKEFLELFLSELQLTRELLLDLLGEEIEVRRVNHHYSNHLRAPLMVHLHEKQIDLLKHWRQEKANGENVDELQRELMLTINAIASAMRNTG</sequence>
<organism evidence="5 6">
    <name type="scientific">Reichenbachiella faecimaris</name>
    <dbReference type="NCBI Taxonomy" id="692418"/>
    <lineage>
        <taxon>Bacteria</taxon>
        <taxon>Pseudomonadati</taxon>
        <taxon>Bacteroidota</taxon>
        <taxon>Cytophagia</taxon>
        <taxon>Cytophagales</taxon>
        <taxon>Reichenbachiellaceae</taxon>
        <taxon>Reichenbachiella</taxon>
    </lineage>
</organism>
<dbReference type="SUPFAM" id="SSF51621">
    <property type="entry name" value="Phosphoenolpyruvate/pyruvate domain"/>
    <property type="match status" value="1"/>
</dbReference>
<dbReference type="AlphaFoldDB" id="A0A1W2GRH1"/>
<name>A0A1W2GRH1_REIFA</name>
<gene>
    <name evidence="5" type="ORF">SAMN04488029_4000</name>
</gene>
<dbReference type="InterPro" id="IPR033129">
    <property type="entry name" value="PEPCASE_His_AS"/>
</dbReference>
<dbReference type="RefSeq" id="WP_084374662.1">
    <property type="nucleotide sequence ID" value="NZ_FWYF01000005.1"/>
</dbReference>
<dbReference type="PROSITE" id="PS00781">
    <property type="entry name" value="PEPCASE_1"/>
    <property type="match status" value="1"/>
</dbReference>
<reference evidence="5 6" key="1">
    <citation type="submission" date="2017-04" db="EMBL/GenBank/DDBJ databases">
        <authorList>
            <person name="Afonso C.L."/>
            <person name="Miller P.J."/>
            <person name="Scott M.A."/>
            <person name="Spackman E."/>
            <person name="Goraichik I."/>
            <person name="Dimitrov K.M."/>
            <person name="Suarez D.L."/>
            <person name="Swayne D.E."/>
        </authorList>
    </citation>
    <scope>NUCLEOTIDE SEQUENCE [LARGE SCALE GENOMIC DNA]</scope>
    <source>
        <strain evidence="5 6">DSM 26133</strain>
    </source>
</reference>
<evidence type="ECO:0000256" key="4">
    <source>
        <dbReference type="PROSITE-ProRule" id="PRU10112"/>
    </source>
</evidence>
<evidence type="ECO:0000256" key="1">
    <source>
        <dbReference type="ARBA" id="ARBA00003670"/>
    </source>
</evidence>
<protein>
    <recommendedName>
        <fullName evidence="2">Phosphoenolpyruvate carboxylase</fullName>
    </recommendedName>
</protein>
<dbReference type="PANTHER" id="PTHR30523">
    <property type="entry name" value="PHOSPHOENOLPYRUVATE CARBOXYLASE"/>
    <property type="match status" value="1"/>
</dbReference>
<evidence type="ECO:0000256" key="3">
    <source>
        <dbReference type="PROSITE-ProRule" id="PRU10111"/>
    </source>
</evidence>
<dbReference type="STRING" id="692418.SAMN04488029_4000"/>
<evidence type="ECO:0000313" key="5">
    <source>
        <dbReference type="EMBL" id="SMD39012.1"/>
    </source>
</evidence>
<dbReference type="GO" id="GO:0005829">
    <property type="term" value="C:cytosol"/>
    <property type="evidence" value="ECO:0007669"/>
    <property type="project" value="TreeGrafter"/>
</dbReference>
<proteinExistence type="predicted"/>
<dbReference type="Gene3D" id="1.20.1440.90">
    <property type="entry name" value="Phosphoenolpyruvate/pyruvate domain"/>
    <property type="match status" value="1"/>
</dbReference>
<evidence type="ECO:0000256" key="2">
    <source>
        <dbReference type="ARBA" id="ARBA00022419"/>
    </source>
</evidence>
<evidence type="ECO:0000313" key="6">
    <source>
        <dbReference type="Proteomes" id="UP000192472"/>
    </source>
</evidence>
<feature type="active site" evidence="3">
    <location>
        <position position="132"/>
    </location>
</feature>